<evidence type="ECO:0000256" key="15">
    <source>
        <dbReference type="ARBA" id="ARBA00023306"/>
    </source>
</evidence>
<organism evidence="18">
    <name type="scientific">Albugo laibachii Nc14</name>
    <dbReference type="NCBI Taxonomy" id="890382"/>
    <lineage>
        <taxon>Eukaryota</taxon>
        <taxon>Sar</taxon>
        <taxon>Stramenopiles</taxon>
        <taxon>Oomycota</taxon>
        <taxon>Peronosporomycetes</taxon>
        <taxon>Albuginales</taxon>
        <taxon>Albuginaceae</taxon>
        <taxon>Albugo</taxon>
    </lineage>
</organism>
<feature type="compositionally biased region" description="Basic residues" evidence="16">
    <location>
        <begin position="43"/>
        <end position="53"/>
    </location>
</feature>
<dbReference type="InterPro" id="IPR027925">
    <property type="entry name" value="MCM_N"/>
</dbReference>
<dbReference type="SUPFAM" id="SSF50249">
    <property type="entry name" value="Nucleic acid-binding proteins"/>
    <property type="match status" value="1"/>
</dbReference>
<evidence type="ECO:0000256" key="5">
    <source>
        <dbReference type="ARBA" id="ARBA00022705"/>
    </source>
</evidence>
<proteinExistence type="inferred from homology"/>
<dbReference type="InterPro" id="IPR018525">
    <property type="entry name" value="MCM_CS"/>
</dbReference>
<dbReference type="PANTHER" id="PTHR11630">
    <property type="entry name" value="DNA REPLICATION LICENSING FACTOR MCM FAMILY MEMBER"/>
    <property type="match status" value="1"/>
</dbReference>
<keyword evidence="11" id="KW-0862">Zinc</keyword>
<dbReference type="EMBL" id="FR824125">
    <property type="protein sequence ID" value="CCA19850.1"/>
    <property type="molecule type" value="Genomic_DNA"/>
</dbReference>
<evidence type="ECO:0000256" key="8">
    <source>
        <dbReference type="ARBA" id="ARBA00022771"/>
    </source>
</evidence>
<feature type="region of interest" description="Disordered" evidence="16">
    <location>
        <begin position="1"/>
        <end position="65"/>
    </location>
</feature>
<dbReference type="Pfam" id="PF00493">
    <property type="entry name" value="MCM"/>
    <property type="match status" value="1"/>
</dbReference>
<evidence type="ECO:0000256" key="14">
    <source>
        <dbReference type="ARBA" id="ARBA00023242"/>
    </source>
</evidence>
<gene>
    <name evidence="18" type="primary">AlNc14C80G5262</name>
    <name evidence="18" type="ORF">ALNC14_059930</name>
</gene>
<dbReference type="Pfam" id="PF17855">
    <property type="entry name" value="MCM_lid"/>
    <property type="match status" value="1"/>
</dbReference>
<dbReference type="InterPro" id="IPR033762">
    <property type="entry name" value="MCM_OB"/>
</dbReference>
<evidence type="ECO:0000256" key="9">
    <source>
        <dbReference type="ARBA" id="ARBA00022801"/>
    </source>
</evidence>
<comment type="subcellular location">
    <subcellularLocation>
        <location evidence="1">Nucleus</location>
    </subcellularLocation>
</comment>
<keyword evidence="6" id="KW-0479">Metal-binding</keyword>
<evidence type="ECO:0000256" key="12">
    <source>
        <dbReference type="ARBA" id="ARBA00022840"/>
    </source>
</evidence>
<dbReference type="GO" id="GO:0043138">
    <property type="term" value="F:3'-5' DNA helicase activity"/>
    <property type="evidence" value="ECO:0007669"/>
    <property type="project" value="TreeGrafter"/>
</dbReference>
<dbReference type="Pfam" id="PF12619">
    <property type="entry name" value="MCM2_N"/>
    <property type="match status" value="1"/>
</dbReference>
<keyword evidence="7" id="KW-0547">Nucleotide-binding</keyword>
<dbReference type="GO" id="GO:1902975">
    <property type="term" value="P:mitotic DNA replication initiation"/>
    <property type="evidence" value="ECO:0007669"/>
    <property type="project" value="TreeGrafter"/>
</dbReference>
<keyword evidence="15" id="KW-0131">Cell cycle</keyword>
<evidence type="ECO:0000256" key="1">
    <source>
        <dbReference type="ARBA" id="ARBA00004123"/>
    </source>
</evidence>
<sequence>MAGTEEDFNSRIPSQAQPIDQDTLMNSDSNDSTTKTALNSVSSRKRRRLRRGTHSQSLDVNPQSLTQNRHSLNDALTQEQQTLNTQDEEPLTNTLPQDQEIDQTEEVITEEFDITETERMYFSQDEEEEGEDLLENAENDYRPMDTLDQYDPEQLDAREYDAMDYDTRQQVEKVLNRRDAREGRVAQMFQDDQETEYDDTHRHRLRKPFADEMEIPLEDEIINLENFDVPLREWIASERPRNEIKRRFRYFLNSFKDKKNRLLYHEKLVQMAQKNEQSLDIEIGDIIQQMSMIAAWIVEAPREMFSILDEVAKSVMLSLFPYYDTIHDEIHVRILDLPGTERLRDLRTAHLNFLIKVSGVVTRRTSIFPQLKLVKLNCTACGALIGPFTQHQQEIQISSCPECHCKSRFFPINMERTVFRNYQRITLQESPSSVPPGRVPRSKDVILLADLIDQARPGDEIAVTGVYCNVPSPSLYNRDNFPVFQTVIEANHVERRASVLGQHSLTMEDKKRILKLAKSPNIAQSIIRSMAPSIFGHWHVKTAIALALFGGKPKFVKNSRIRGDINVLLVGDPGTAKSQFLKFVKTTAPRAVYSTGKGASAVGLTAAVTRDPFTKEWVLQGGALVLADKGVCLIDEFDKMNEQDRTSIHEAMEQQSISISKAGIVTSLQARCSVMAAANPINGRYDPTRTFSENVELTDPILQRFDVLCVLQDQVDPVNDERLADFVISSHMRCNARRNDNEMDTIEENARGVAGLHIDESGNSQTDLVLDTELLRKYLLYARMFVDPVVSNDVDTRKVETFYAQLRKASQHTGAVPIAVRHIESLFRMAEAHARMHLREFVVNEDIDVAIRVMTESLCAAQKFTFQRQWRRLFRRYLTHREDSNLLILHILQELIQSAYTYHQLQSRTERGAMDRPKTQEIRVACSDLASKAKIAGIYDIAEFYESSLFVKQGFRLGPTGNYIVKDL</sequence>
<keyword evidence="5" id="KW-0235">DNA replication</keyword>
<evidence type="ECO:0000256" key="7">
    <source>
        <dbReference type="ARBA" id="ARBA00022741"/>
    </source>
</evidence>
<protein>
    <recommendedName>
        <fullName evidence="4">DNA replication licensing factor MCM2</fullName>
        <ecNumber evidence="3">3.6.4.12</ecNumber>
    </recommendedName>
</protein>
<dbReference type="SUPFAM" id="SSF52540">
    <property type="entry name" value="P-loop containing nucleoside triphosphate hydrolases"/>
    <property type="match status" value="1"/>
</dbReference>
<evidence type="ECO:0000256" key="2">
    <source>
        <dbReference type="ARBA" id="ARBA00008010"/>
    </source>
</evidence>
<dbReference type="GO" id="GO:0005524">
    <property type="term" value="F:ATP binding"/>
    <property type="evidence" value="ECO:0007669"/>
    <property type="project" value="UniProtKB-KW"/>
</dbReference>
<dbReference type="GO" id="GO:0000727">
    <property type="term" value="P:double-strand break repair via break-induced replication"/>
    <property type="evidence" value="ECO:0007669"/>
    <property type="project" value="TreeGrafter"/>
</dbReference>
<dbReference type="EC" id="3.6.4.12" evidence="3"/>
<reference evidence="18" key="2">
    <citation type="submission" date="2011-02" db="EMBL/GenBank/DDBJ databases">
        <authorList>
            <person name="MacLean D."/>
        </authorList>
    </citation>
    <scope>NUCLEOTIDE SEQUENCE</scope>
</reference>
<dbReference type="GO" id="GO:0005634">
    <property type="term" value="C:nucleus"/>
    <property type="evidence" value="ECO:0007669"/>
    <property type="project" value="UniProtKB-SubCell"/>
</dbReference>
<dbReference type="PANTHER" id="PTHR11630:SF44">
    <property type="entry name" value="DNA REPLICATION LICENSING FACTOR MCM2"/>
    <property type="match status" value="1"/>
</dbReference>
<feature type="compositionally biased region" description="Polar residues" evidence="16">
    <location>
        <begin position="83"/>
        <end position="97"/>
    </location>
</feature>
<dbReference type="Gene3D" id="3.40.50.300">
    <property type="entry name" value="P-loop containing nucleotide triphosphate hydrolases"/>
    <property type="match status" value="1"/>
</dbReference>
<dbReference type="InterPro" id="IPR027417">
    <property type="entry name" value="P-loop_NTPase"/>
</dbReference>
<dbReference type="Pfam" id="PF17207">
    <property type="entry name" value="MCM_OB"/>
    <property type="match status" value="1"/>
</dbReference>
<reference evidence="18" key="1">
    <citation type="journal article" date="2011" name="PLoS Biol.">
        <title>Gene gain and loss during evolution of obligate parasitism in the white rust pathogen of Arabidopsis thaliana.</title>
        <authorList>
            <person name="Kemen E."/>
            <person name="Gardiner A."/>
            <person name="Schultz-Larsen T."/>
            <person name="Kemen A.C."/>
            <person name="Balmuth A.L."/>
            <person name="Robert-Seilaniantz A."/>
            <person name="Bailey K."/>
            <person name="Holub E."/>
            <person name="Studholme D.J."/>
            <person name="Maclean D."/>
            <person name="Jones J.D."/>
        </authorList>
    </citation>
    <scope>NUCLEOTIDE SEQUENCE</scope>
</reference>
<evidence type="ECO:0000259" key="17">
    <source>
        <dbReference type="PROSITE" id="PS50051"/>
    </source>
</evidence>
<dbReference type="InterPro" id="IPR031327">
    <property type="entry name" value="MCM"/>
</dbReference>
<feature type="region of interest" description="Disordered" evidence="16">
    <location>
        <begin position="83"/>
        <end position="106"/>
    </location>
</feature>
<keyword evidence="10" id="KW-0347">Helicase</keyword>
<dbReference type="InterPro" id="IPR001208">
    <property type="entry name" value="MCM_dom"/>
</dbReference>
<dbReference type="GO" id="GO:0016787">
    <property type="term" value="F:hydrolase activity"/>
    <property type="evidence" value="ECO:0007669"/>
    <property type="project" value="UniProtKB-KW"/>
</dbReference>
<dbReference type="PROSITE" id="PS00847">
    <property type="entry name" value="MCM_1"/>
    <property type="match status" value="1"/>
</dbReference>
<feature type="domain" description="MCM C-terminal AAA(+) ATPase" evidence="17">
    <location>
        <begin position="522"/>
        <end position="727"/>
    </location>
</feature>
<dbReference type="HOGENOM" id="CLU_000995_0_1_1"/>
<keyword evidence="9" id="KW-0378">Hydrolase</keyword>
<dbReference type="GO" id="GO:0017116">
    <property type="term" value="F:single-stranded DNA helicase activity"/>
    <property type="evidence" value="ECO:0007669"/>
    <property type="project" value="TreeGrafter"/>
</dbReference>
<evidence type="ECO:0000256" key="4">
    <source>
        <dbReference type="ARBA" id="ARBA00018925"/>
    </source>
</evidence>
<dbReference type="Gene3D" id="2.40.50.140">
    <property type="entry name" value="Nucleic acid-binding proteins"/>
    <property type="match status" value="1"/>
</dbReference>
<keyword evidence="14" id="KW-0539">Nucleus</keyword>
<evidence type="ECO:0000256" key="6">
    <source>
        <dbReference type="ARBA" id="ARBA00022723"/>
    </source>
</evidence>
<feature type="compositionally biased region" description="Polar residues" evidence="16">
    <location>
        <begin position="11"/>
        <end position="42"/>
    </location>
</feature>
<dbReference type="FunFam" id="3.40.50.300:FF:000138">
    <property type="entry name" value="DNA helicase"/>
    <property type="match status" value="1"/>
</dbReference>
<dbReference type="Gene3D" id="3.30.1640.10">
    <property type="entry name" value="mini-chromosome maintenance (MCM) complex, chain A, domain 1"/>
    <property type="match status" value="1"/>
</dbReference>
<feature type="compositionally biased region" description="Polar residues" evidence="16">
    <location>
        <begin position="54"/>
        <end position="65"/>
    </location>
</feature>
<dbReference type="PRINTS" id="PR01658">
    <property type="entry name" value="MCMPROTEIN2"/>
</dbReference>
<dbReference type="InterPro" id="IPR008045">
    <property type="entry name" value="MCM2"/>
</dbReference>
<dbReference type="AlphaFoldDB" id="F0WF68"/>
<comment type="similarity">
    <text evidence="2">Belongs to the MCM family.</text>
</comment>
<dbReference type="InterPro" id="IPR012340">
    <property type="entry name" value="NA-bd_OB-fold"/>
</dbReference>
<accession>F0WF68</accession>
<dbReference type="PROSITE" id="PS50051">
    <property type="entry name" value="MCM_2"/>
    <property type="match status" value="1"/>
</dbReference>
<evidence type="ECO:0000256" key="3">
    <source>
        <dbReference type="ARBA" id="ARBA00012551"/>
    </source>
</evidence>
<evidence type="ECO:0000256" key="13">
    <source>
        <dbReference type="ARBA" id="ARBA00023125"/>
    </source>
</evidence>
<dbReference type="Pfam" id="PF23669">
    <property type="entry name" value="WHD_MCM2"/>
    <property type="match status" value="1"/>
</dbReference>
<evidence type="ECO:0000313" key="18">
    <source>
        <dbReference type="EMBL" id="CCA19850.1"/>
    </source>
</evidence>
<dbReference type="Pfam" id="PF14551">
    <property type="entry name" value="MCM_N"/>
    <property type="match status" value="1"/>
</dbReference>
<name>F0WF68_9STRA</name>
<dbReference type="PRINTS" id="PR01657">
    <property type="entry name" value="MCMFAMILY"/>
</dbReference>
<dbReference type="InterPro" id="IPR041562">
    <property type="entry name" value="MCM_lid"/>
</dbReference>
<dbReference type="GO" id="GO:0042555">
    <property type="term" value="C:MCM complex"/>
    <property type="evidence" value="ECO:0007669"/>
    <property type="project" value="InterPro"/>
</dbReference>
<dbReference type="GO" id="GO:0003697">
    <property type="term" value="F:single-stranded DNA binding"/>
    <property type="evidence" value="ECO:0007669"/>
    <property type="project" value="TreeGrafter"/>
</dbReference>
<evidence type="ECO:0000256" key="10">
    <source>
        <dbReference type="ARBA" id="ARBA00022806"/>
    </source>
</evidence>
<keyword evidence="13" id="KW-0238">DNA-binding</keyword>
<keyword evidence="12" id="KW-0067">ATP-binding</keyword>
<keyword evidence="8" id="KW-0863">Zinc-finger</keyword>
<evidence type="ECO:0000256" key="11">
    <source>
        <dbReference type="ARBA" id="ARBA00022833"/>
    </source>
</evidence>
<dbReference type="SMART" id="SM00350">
    <property type="entry name" value="MCM"/>
    <property type="match status" value="1"/>
</dbReference>
<dbReference type="Gene3D" id="2.20.28.10">
    <property type="match status" value="1"/>
</dbReference>
<dbReference type="GO" id="GO:0008270">
    <property type="term" value="F:zinc ion binding"/>
    <property type="evidence" value="ECO:0007669"/>
    <property type="project" value="UniProtKB-KW"/>
</dbReference>
<dbReference type="InterPro" id="IPR059098">
    <property type="entry name" value="WHD_MCM2"/>
</dbReference>
<evidence type="ECO:0000256" key="16">
    <source>
        <dbReference type="SAM" id="MobiDB-lite"/>
    </source>
</evidence>